<evidence type="ECO:0000313" key="2">
    <source>
        <dbReference type="EMBL" id="KAK7109783.1"/>
    </source>
</evidence>
<dbReference type="Proteomes" id="UP001374579">
    <property type="component" value="Unassembled WGS sequence"/>
</dbReference>
<dbReference type="EMBL" id="JBAMIC010000003">
    <property type="protein sequence ID" value="KAK7109783.1"/>
    <property type="molecule type" value="Genomic_DNA"/>
</dbReference>
<accession>A0AAN9BQR7</accession>
<gene>
    <name evidence="2" type="ORF">V1264_013768</name>
</gene>
<sequence>MQTGSVLNLLALWCQAFECVHFNSSSSSAFNVIHFNIFNSFCEILAQASYTLTLLAFFSQKVVCVQIYFKIQAASVDFVQTGSVLKLLNLICLKKTESARVVRKFGKVSQTENNT</sequence>
<evidence type="ECO:0008006" key="4">
    <source>
        <dbReference type="Google" id="ProtNLM"/>
    </source>
</evidence>
<evidence type="ECO:0000313" key="3">
    <source>
        <dbReference type="Proteomes" id="UP001374579"/>
    </source>
</evidence>
<keyword evidence="1" id="KW-0732">Signal</keyword>
<proteinExistence type="predicted"/>
<reference evidence="2 3" key="1">
    <citation type="submission" date="2024-02" db="EMBL/GenBank/DDBJ databases">
        <title>Chromosome-scale genome assembly of the rough periwinkle Littorina saxatilis.</title>
        <authorList>
            <person name="De Jode A."/>
            <person name="Faria R."/>
            <person name="Formenti G."/>
            <person name="Sims Y."/>
            <person name="Smith T.P."/>
            <person name="Tracey A."/>
            <person name="Wood J.M.D."/>
            <person name="Zagrodzka Z.B."/>
            <person name="Johannesson K."/>
            <person name="Butlin R.K."/>
            <person name="Leder E.H."/>
        </authorList>
    </citation>
    <scope>NUCLEOTIDE SEQUENCE [LARGE SCALE GENOMIC DNA]</scope>
    <source>
        <strain evidence="2">Snail1</strain>
        <tissue evidence="2">Muscle</tissue>
    </source>
</reference>
<feature type="signal peptide" evidence="1">
    <location>
        <begin position="1"/>
        <end position="16"/>
    </location>
</feature>
<keyword evidence="3" id="KW-1185">Reference proteome</keyword>
<feature type="chain" id="PRO_5043021083" description="Secreted protein" evidence="1">
    <location>
        <begin position="17"/>
        <end position="115"/>
    </location>
</feature>
<organism evidence="2 3">
    <name type="scientific">Littorina saxatilis</name>
    <dbReference type="NCBI Taxonomy" id="31220"/>
    <lineage>
        <taxon>Eukaryota</taxon>
        <taxon>Metazoa</taxon>
        <taxon>Spiralia</taxon>
        <taxon>Lophotrochozoa</taxon>
        <taxon>Mollusca</taxon>
        <taxon>Gastropoda</taxon>
        <taxon>Caenogastropoda</taxon>
        <taxon>Littorinimorpha</taxon>
        <taxon>Littorinoidea</taxon>
        <taxon>Littorinidae</taxon>
        <taxon>Littorina</taxon>
    </lineage>
</organism>
<dbReference type="AlphaFoldDB" id="A0AAN9BQR7"/>
<name>A0AAN9BQR7_9CAEN</name>
<protein>
    <recommendedName>
        <fullName evidence="4">Secreted protein</fullName>
    </recommendedName>
</protein>
<comment type="caution">
    <text evidence="2">The sequence shown here is derived from an EMBL/GenBank/DDBJ whole genome shotgun (WGS) entry which is preliminary data.</text>
</comment>
<evidence type="ECO:0000256" key="1">
    <source>
        <dbReference type="SAM" id="SignalP"/>
    </source>
</evidence>